<reference evidence="2 3" key="2">
    <citation type="journal article" date="2009" name="Infect. Immun.">
        <title>Comparative genomics reveal extensive transposon-mediated genomic plasticity and diversity among potential effector proteins within the genus Coxiella.</title>
        <authorList>
            <person name="Beare P.A."/>
            <person name="Unsworth N."/>
            <person name="Andoh M."/>
            <person name="Voth D.E."/>
            <person name="Omsland A."/>
            <person name="Gilk S.D."/>
            <person name="Williams K.P."/>
            <person name="Sobral B.W."/>
            <person name="Kupko J.J.III."/>
            <person name="Porcella S.F."/>
            <person name="Samuel J.E."/>
            <person name="Heinzen R.A."/>
        </authorList>
    </citation>
    <scope>NUCLEOTIDE SEQUENCE [LARGE SCALE GENOMIC DNA]</scope>
    <source>
        <strain evidence="3">RSA 493 / Nine Mile phase I</strain>
    </source>
</reference>
<dbReference type="KEGG" id="cbu:CBU_2051a"/>
<evidence type="ECO:0000313" key="3">
    <source>
        <dbReference type="Proteomes" id="UP000002671"/>
    </source>
</evidence>
<dbReference type="EnsemblBacteria" id="ACI15340">
    <property type="protein sequence ID" value="ACI15340"/>
    <property type="gene ID" value="CBU_2051a"/>
</dbReference>
<dbReference type="HOGENOM" id="CLU_2600145_0_0_6"/>
<accession>B5QSH6</accession>
<organism evidence="2 3">
    <name type="scientific">Coxiella burnetii (strain RSA 493 / Nine Mile phase I)</name>
    <dbReference type="NCBI Taxonomy" id="227377"/>
    <lineage>
        <taxon>Bacteria</taxon>
        <taxon>Pseudomonadati</taxon>
        <taxon>Pseudomonadota</taxon>
        <taxon>Gammaproteobacteria</taxon>
        <taxon>Legionellales</taxon>
        <taxon>Coxiellaceae</taxon>
        <taxon>Coxiella</taxon>
    </lineage>
</organism>
<dbReference type="GeneID" id="7065916"/>
<dbReference type="AlphaFoldDB" id="B5QSH6"/>
<sequence>MRNETDNSNKAKVETKSAETTSVDDQEYEPFLSMESPINNSAGLFNSENKLGLEQEREDTIADRDKNGFFTLTPFHKTN</sequence>
<dbReference type="RefSeq" id="WP_010958622.1">
    <property type="nucleotide sequence ID" value="NC_002971.4"/>
</dbReference>
<dbReference type="EMBL" id="AE016828">
    <property type="protein sequence ID" value="ACI15340.1"/>
    <property type="molecule type" value="Genomic_DNA"/>
</dbReference>
<feature type="compositionally biased region" description="Basic and acidic residues" evidence="1">
    <location>
        <begin position="1"/>
        <end position="17"/>
    </location>
</feature>
<evidence type="ECO:0000313" key="2">
    <source>
        <dbReference type="EMBL" id="ACI15340.1"/>
    </source>
</evidence>
<name>B5QSH6_COXBU</name>
<dbReference type="Proteomes" id="UP000002671">
    <property type="component" value="Chromosome"/>
</dbReference>
<dbReference type="RefSeq" id="YP_002333049.1">
    <property type="nucleotide sequence ID" value="NC_002971.4"/>
</dbReference>
<evidence type="ECO:0000256" key="1">
    <source>
        <dbReference type="SAM" id="MobiDB-lite"/>
    </source>
</evidence>
<proteinExistence type="predicted"/>
<reference evidence="2 3" key="1">
    <citation type="journal article" date="2003" name="Proc. Natl. Acad. Sci. U.S.A.">
        <title>Complete genome sequence of the Q-fever pathogen, Coxiella burnetii.</title>
        <authorList>
            <person name="Seshadri R."/>
            <person name="Paulsen I.T."/>
            <person name="Eisen J.A."/>
            <person name="Read T.D."/>
            <person name="Nelson K.E."/>
            <person name="Nelson W.C."/>
            <person name="Ward N.L."/>
            <person name="Tettelin H."/>
            <person name="Davidsen T.M."/>
            <person name="Beanan M.J."/>
            <person name="Deboy R.T."/>
            <person name="Daugherty S.C."/>
            <person name="Brinkac L.M."/>
            <person name="Madupu R."/>
            <person name="Dodson R.J."/>
            <person name="Khouri H.M."/>
            <person name="Lee K.H."/>
            <person name="Carty H.A."/>
            <person name="Scanlan D."/>
            <person name="Heinzen R.A."/>
            <person name="Thompson H.A."/>
            <person name="Samuel J.E."/>
            <person name="Fraser C.M."/>
            <person name="Heidelberg J.F."/>
        </authorList>
    </citation>
    <scope>NUCLEOTIDE SEQUENCE [LARGE SCALE GENOMIC DNA]</scope>
    <source>
        <strain evidence="3">RSA 493 / Nine Mile phase I</strain>
    </source>
</reference>
<keyword evidence="3" id="KW-1185">Reference proteome</keyword>
<feature type="region of interest" description="Disordered" evidence="1">
    <location>
        <begin position="1"/>
        <end position="28"/>
    </location>
</feature>
<gene>
    <name evidence="2" type="ORF">CBU_2051a</name>
</gene>
<protein>
    <submittedName>
        <fullName evidence="2">Uncharacterized protein</fullName>
    </submittedName>
</protein>